<sequence>MSTIILLIVTAIFFIWSIVKDKQKTVESLNLAKKLFQSTFVEVFALMALVALFLSWVPSSIIKNLLGNPNQLLSILFGAGIGTITIIPAFVAFPLAGSLLKSGANLVATAAFISTLTMVGFATLPIEIKYFGKKFAFARNALSIALAIIIALGMGVVLK</sequence>
<dbReference type="RefSeq" id="WP_066823582.1">
    <property type="nucleotide sequence ID" value="NZ_LTBA01000007.1"/>
</dbReference>
<dbReference type="AlphaFoldDB" id="A0A151B575"/>
<name>A0A151B575_9CLOT</name>
<dbReference type="PATRIC" id="fig|1121338.3.peg.1080"/>
<keyword evidence="4 7" id="KW-0812">Transmembrane</keyword>
<feature type="transmembrane region" description="Helical" evidence="7">
    <location>
        <begin position="136"/>
        <end position="158"/>
    </location>
</feature>
<keyword evidence="6 7" id="KW-0472">Membrane</keyword>
<feature type="transmembrane region" description="Helical" evidence="7">
    <location>
        <begin position="102"/>
        <end position="124"/>
    </location>
</feature>
<dbReference type="STRING" id="1121338.CLTEP_10480"/>
<dbReference type="Pfam" id="PF03773">
    <property type="entry name" value="ArsP_1"/>
    <property type="match status" value="1"/>
</dbReference>
<dbReference type="OrthoDB" id="5465282at2"/>
<evidence type="ECO:0000313" key="8">
    <source>
        <dbReference type="EMBL" id="KYH35055.1"/>
    </source>
</evidence>
<evidence type="ECO:0000256" key="6">
    <source>
        <dbReference type="ARBA" id="ARBA00023136"/>
    </source>
</evidence>
<keyword evidence="3" id="KW-1003">Cell membrane</keyword>
<gene>
    <name evidence="8" type="ORF">CLTEP_10480</name>
</gene>
<evidence type="ECO:0000256" key="4">
    <source>
        <dbReference type="ARBA" id="ARBA00022692"/>
    </source>
</evidence>
<dbReference type="Proteomes" id="UP000075531">
    <property type="component" value="Unassembled WGS sequence"/>
</dbReference>
<feature type="transmembrane region" description="Helical" evidence="7">
    <location>
        <begin position="44"/>
        <end position="66"/>
    </location>
</feature>
<dbReference type="InterPro" id="IPR005524">
    <property type="entry name" value="DUF318"/>
</dbReference>
<protein>
    <submittedName>
        <fullName evidence="8">Putative permease</fullName>
    </submittedName>
</protein>
<evidence type="ECO:0000256" key="7">
    <source>
        <dbReference type="SAM" id="Phobius"/>
    </source>
</evidence>
<keyword evidence="5 7" id="KW-1133">Transmembrane helix</keyword>
<evidence type="ECO:0000256" key="3">
    <source>
        <dbReference type="ARBA" id="ARBA00022475"/>
    </source>
</evidence>
<evidence type="ECO:0000256" key="5">
    <source>
        <dbReference type="ARBA" id="ARBA00022989"/>
    </source>
</evidence>
<evidence type="ECO:0000313" key="9">
    <source>
        <dbReference type="Proteomes" id="UP000075531"/>
    </source>
</evidence>
<comment type="similarity">
    <text evidence="2">Belongs to the UPF0718 family.</text>
</comment>
<organism evidence="8 9">
    <name type="scientific">Clostridium tepidiprofundi DSM 19306</name>
    <dbReference type="NCBI Taxonomy" id="1121338"/>
    <lineage>
        <taxon>Bacteria</taxon>
        <taxon>Bacillati</taxon>
        <taxon>Bacillota</taxon>
        <taxon>Clostridia</taxon>
        <taxon>Eubacteriales</taxon>
        <taxon>Clostridiaceae</taxon>
        <taxon>Clostridium</taxon>
    </lineage>
</organism>
<dbReference type="GO" id="GO:0005886">
    <property type="term" value="C:plasma membrane"/>
    <property type="evidence" value="ECO:0007669"/>
    <property type="project" value="UniProtKB-SubCell"/>
</dbReference>
<keyword evidence="9" id="KW-1185">Reference proteome</keyword>
<evidence type="ECO:0000256" key="1">
    <source>
        <dbReference type="ARBA" id="ARBA00004651"/>
    </source>
</evidence>
<dbReference type="EMBL" id="LTBA01000007">
    <property type="protein sequence ID" value="KYH35055.1"/>
    <property type="molecule type" value="Genomic_DNA"/>
</dbReference>
<evidence type="ECO:0000256" key="2">
    <source>
        <dbReference type="ARBA" id="ARBA00006386"/>
    </source>
</evidence>
<feature type="transmembrane region" description="Helical" evidence="7">
    <location>
        <begin position="73"/>
        <end position="96"/>
    </location>
</feature>
<proteinExistence type="inferred from homology"/>
<accession>A0A151B575</accession>
<comment type="subcellular location">
    <subcellularLocation>
        <location evidence="1">Cell membrane</location>
        <topology evidence="1">Multi-pass membrane protein</topology>
    </subcellularLocation>
</comment>
<reference evidence="8 9" key="1">
    <citation type="submission" date="2016-02" db="EMBL/GenBank/DDBJ databases">
        <title>Genome sequence of Clostridium tepidiprofundi DSM 19306.</title>
        <authorList>
            <person name="Poehlein A."/>
            <person name="Daniel R."/>
        </authorList>
    </citation>
    <scope>NUCLEOTIDE SEQUENCE [LARGE SCALE GENOMIC DNA]</scope>
    <source>
        <strain evidence="8 9">DSM 19306</strain>
    </source>
</reference>
<comment type="caution">
    <text evidence="8">The sequence shown here is derived from an EMBL/GenBank/DDBJ whole genome shotgun (WGS) entry which is preliminary data.</text>
</comment>